<gene>
    <name evidence="4" type="ORF">ARMGADRAFT_662441</name>
</gene>
<dbReference type="InterPro" id="IPR003105">
    <property type="entry name" value="SRA_YDG"/>
</dbReference>
<dbReference type="Proteomes" id="UP000217790">
    <property type="component" value="Unassembled WGS sequence"/>
</dbReference>
<dbReference type="Pfam" id="PF02182">
    <property type="entry name" value="SAD_SRA"/>
    <property type="match status" value="1"/>
</dbReference>
<evidence type="ECO:0000256" key="1">
    <source>
        <dbReference type="ARBA" id="ARBA00023242"/>
    </source>
</evidence>
<dbReference type="InterPro" id="IPR036987">
    <property type="entry name" value="SRA-YDG_sf"/>
</dbReference>
<name>A0A2H3DRV5_ARMGA</name>
<dbReference type="SUPFAM" id="SSF88697">
    <property type="entry name" value="PUA domain-like"/>
    <property type="match status" value="1"/>
</dbReference>
<keyword evidence="1 2" id="KW-0539">Nucleus</keyword>
<sequence>MSATTGNPVRVIRGQNNSRYAPSEGYHNRYESIFHVSWLFRYRYDGLYKVIKVDVSATIFFQF</sequence>
<dbReference type="GO" id="GO:0005634">
    <property type="term" value="C:nucleus"/>
    <property type="evidence" value="ECO:0007669"/>
    <property type="project" value="UniProtKB-SubCell"/>
</dbReference>
<keyword evidence="5" id="KW-1185">Reference proteome</keyword>
<accession>A0A2H3DRV5</accession>
<evidence type="ECO:0000259" key="3">
    <source>
        <dbReference type="PROSITE" id="PS51015"/>
    </source>
</evidence>
<protein>
    <recommendedName>
        <fullName evidence="3">YDG domain-containing protein</fullName>
    </recommendedName>
</protein>
<organism evidence="4 5">
    <name type="scientific">Armillaria gallica</name>
    <name type="common">Bulbous honey fungus</name>
    <name type="synonym">Armillaria bulbosa</name>
    <dbReference type="NCBI Taxonomy" id="47427"/>
    <lineage>
        <taxon>Eukaryota</taxon>
        <taxon>Fungi</taxon>
        <taxon>Dikarya</taxon>
        <taxon>Basidiomycota</taxon>
        <taxon>Agaricomycotina</taxon>
        <taxon>Agaricomycetes</taxon>
        <taxon>Agaricomycetidae</taxon>
        <taxon>Agaricales</taxon>
        <taxon>Marasmiineae</taxon>
        <taxon>Physalacriaceae</taxon>
        <taxon>Armillaria</taxon>
    </lineage>
</organism>
<comment type="subcellular location">
    <subcellularLocation>
        <location evidence="2">Nucleus</location>
    </subcellularLocation>
</comment>
<dbReference type="InterPro" id="IPR015947">
    <property type="entry name" value="PUA-like_sf"/>
</dbReference>
<dbReference type="EMBL" id="KZ293649">
    <property type="protein sequence ID" value="PBK97941.1"/>
    <property type="molecule type" value="Genomic_DNA"/>
</dbReference>
<evidence type="ECO:0000313" key="4">
    <source>
        <dbReference type="EMBL" id="PBK97941.1"/>
    </source>
</evidence>
<dbReference type="OrthoDB" id="2270193at2759"/>
<proteinExistence type="predicted"/>
<feature type="domain" description="YDG" evidence="3">
    <location>
        <begin position="1"/>
        <end position="63"/>
    </location>
</feature>
<dbReference type="AlphaFoldDB" id="A0A2H3DRV5"/>
<reference evidence="5" key="1">
    <citation type="journal article" date="2017" name="Nat. Ecol. Evol.">
        <title>Genome expansion and lineage-specific genetic innovations in the forest pathogenic fungi Armillaria.</title>
        <authorList>
            <person name="Sipos G."/>
            <person name="Prasanna A.N."/>
            <person name="Walter M.C."/>
            <person name="O'Connor E."/>
            <person name="Balint B."/>
            <person name="Krizsan K."/>
            <person name="Kiss B."/>
            <person name="Hess J."/>
            <person name="Varga T."/>
            <person name="Slot J."/>
            <person name="Riley R."/>
            <person name="Boka B."/>
            <person name="Rigling D."/>
            <person name="Barry K."/>
            <person name="Lee J."/>
            <person name="Mihaltcheva S."/>
            <person name="LaButti K."/>
            <person name="Lipzen A."/>
            <person name="Waldron R."/>
            <person name="Moloney N.M."/>
            <person name="Sperisen C."/>
            <person name="Kredics L."/>
            <person name="Vagvoelgyi C."/>
            <person name="Patrignani A."/>
            <person name="Fitzpatrick D."/>
            <person name="Nagy I."/>
            <person name="Doyle S."/>
            <person name="Anderson J.B."/>
            <person name="Grigoriev I.V."/>
            <person name="Gueldener U."/>
            <person name="Muensterkoetter M."/>
            <person name="Nagy L.G."/>
        </authorList>
    </citation>
    <scope>NUCLEOTIDE SEQUENCE [LARGE SCALE GENOMIC DNA]</scope>
    <source>
        <strain evidence="5">Ar21-2</strain>
    </source>
</reference>
<dbReference type="PROSITE" id="PS51015">
    <property type="entry name" value="YDG"/>
    <property type="match status" value="1"/>
</dbReference>
<evidence type="ECO:0000256" key="2">
    <source>
        <dbReference type="PROSITE-ProRule" id="PRU00358"/>
    </source>
</evidence>
<evidence type="ECO:0000313" key="5">
    <source>
        <dbReference type="Proteomes" id="UP000217790"/>
    </source>
</evidence>
<dbReference type="STRING" id="47427.A0A2H3DRV5"/>
<dbReference type="InParanoid" id="A0A2H3DRV5"/>
<dbReference type="Gene3D" id="2.30.280.10">
    <property type="entry name" value="SRA-YDG"/>
    <property type="match status" value="1"/>
</dbReference>